<name>A0A6A3BPQ5_HIBSY</name>
<dbReference type="SUPFAM" id="SSF81301">
    <property type="entry name" value="Nucleotidyltransferase"/>
    <property type="match status" value="1"/>
</dbReference>
<dbReference type="SMART" id="SM00954">
    <property type="entry name" value="RelA_SpoT"/>
    <property type="match status" value="1"/>
</dbReference>
<dbReference type="Proteomes" id="UP000436088">
    <property type="component" value="Unassembled WGS sequence"/>
</dbReference>
<reference evidence="2" key="1">
    <citation type="submission" date="2019-09" db="EMBL/GenBank/DDBJ databases">
        <title>Draft genome information of white flower Hibiscus syriacus.</title>
        <authorList>
            <person name="Kim Y.-M."/>
        </authorList>
    </citation>
    <scope>NUCLEOTIDE SEQUENCE [LARGE SCALE GENOMIC DNA]</scope>
    <source>
        <strain evidence="2">YM2019G1</strain>
    </source>
</reference>
<feature type="domain" description="RelA/SpoT" evidence="1">
    <location>
        <begin position="7"/>
        <end position="85"/>
    </location>
</feature>
<evidence type="ECO:0000313" key="2">
    <source>
        <dbReference type="EMBL" id="KAE8717811.1"/>
    </source>
</evidence>
<dbReference type="EMBL" id="VEPZ02000817">
    <property type="protein sequence ID" value="KAE8717811.1"/>
    <property type="molecule type" value="Genomic_DNA"/>
</dbReference>
<keyword evidence="3" id="KW-1185">Reference proteome</keyword>
<dbReference type="PANTHER" id="PTHR21262:SF12">
    <property type="entry name" value="GTP DIPHOSPHOKINASE CRSH, CHLOROPLASTIC-RELATED"/>
    <property type="match status" value="1"/>
</dbReference>
<proteinExistence type="predicted"/>
<accession>A0A6A3BPQ5</accession>
<gene>
    <name evidence="2" type="ORF">F3Y22_tig00110020pilonHSYRG00098</name>
</gene>
<dbReference type="GO" id="GO:0015969">
    <property type="term" value="P:guanosine tetraphosphate metabolic process"/>
    <property type="evidence" value="ECO:0007669"/>
    <property type="project" value="InterPro"/>
</dbReference>
<dbReference type="PANTHER" id="PTHR21262">
    <property type="entry name" value="GUANOSINE-3',5'-BIS DIPHOSPHATE 3'-PYROPHOSPHOHYDROLASE"/>
    <property type="match status" value="1"/>
</dbReference>
<organism evidence="2 3">
    <name type="scientific">Hibiscus syriacus</name>
    <name type="common">Rose of Sharon</name>
    <dbReference type="NCBI Taxonomy" id="106335"/>
    <lineage>
        <taxon>Eukaryota</taxon>
        <taxon>Viridiplantae</taxon>
        <taxon>Streptophyta</taxon>
        <taxon>Embryophyta</taxon>
        <taxon>Tracheophyta</taxon>
        <taxon>Spermatophyta</taxon>
        <taxon>Magnoliopsida</taxon>
        <taxon>eudicotyledons</taxon>
        <taxon>Gunneridae</taxon>
        <taxon>Pentapetalae</taxon>
        <taxon>rosids</taxon>
        <taxon>malvids</taxon>
        <taxon>Malvales</taxon>
        <taxon>Malvaceae</taxon>
        <taxon>Malvoideae</taxon>
        <taxon>Hibiscus</taxon>
    </lineage>
</organism>
<evidence type="ECO:0000259" key="1">
    <source>
        <dbReference type="SMART" id="SM00954"/>
    </source>
</evidence>
<dbReference type="Pfam" id="PF04607">
    <property type="entry name" value="RelA_SpoT"/>
    <property type="match status" value="1"/>
</dbReference>
<dbReference type="CDD" id="cd05399">
    <property type="entry name" value="NT_Rel-Spo_like"/>
    <property type="match status" value="1"/>
</dbReference>
<comment type="caution">
    <text evidence="2">The sequence shown here is derived from an EMBL/GenBank/DDBJ whole genome shotgun (WGS) entry which is preliminary data.</text>
</comment>
<dbReference type="InterPro" id="IPR043519">
    <property type="entry name" value="NT_sf"/>
</dbReference>
<protein>
    <recommendedName>
        <fullName evidence="1">RelA/SpoT domain-containing protein</fullName>
    </recommendedName>
</protein>
<dbReference type="AlphaFoldDB" id="A0A6A3BPQ5"/>
<dbReference type="InterPro" id="IPR007685">
    <property type="entry name" value="RelA_SpoT"/>
</dbReference>
<dbReference type="Gene3D" id="3.30.460.10">
    <property type="entry name" value="Beta Polymerase, domain 2"/>
    <property type="match status" value="1"/>
</dbReference>
<evidence type="ECO:0000313" key="3">
    <source>
        <dbReference type="Proteomes" id="UP000436088"/>
    </source>
</evidence>
<sequence>MTEAGERVCYRAHEIVQSIWKEIPHRTKDYIARPKENGYKSLHMAVDASDDGTTRPLMEIQIRTTEMDSLATGGTAAYSLYKGGLTDPEEACIETSHLSTLVMQSKDGQSQFPTCLKGNDQTSDGSDLLLSGTSYLYPCSLSHSTSNAPTVSTYSRQWQIMPKISNITLLATASTAPKSNSGISKQLRFESNNWDLWMLFVEGFWFKKTALALKLTSFDDFSMVNDCYEICIPYGAQAAVDGELKQDQMMKGFSFSDVWNSMNGEDNMLEGDDRYTITMVEEKLEENRLKTTTKSWKPKYGTIHKKFQESF</sequence>